<evidence type="ECO:0000313" key="4">
    <source>
        <dbReference type="Proteomes" id="UP001165044"/>
    </source>
</evidence>
<dbReference type="PRINTS" id="PR00111">
    <property type="entry name" value="ABHYDROLASE"/>
</dbReference>
<protein>
    <submittedName>
        <fullName evidence="3">Alpha/beta hydrolase</fullName>
    </submittedName>
</protein>
<keyword evidence="4" id="KW-1185">Reference proteome</keyword>
<dbReference type="InterPro" id="IPR000073">
    <property type="entry name" value="AB_hydrolase_1"/>
</dbReference>
<proteinExistence type="predicted"/>
<evidence type="ECO:0000259" key="2">
    <source>
        <dbReference type="Pfam" id="PF00561"/>
    </source>
</evidence>
<dbReference type="PRINTS" id="PR00412">
    <property type="entry name" value="EPOXHYDRLASE"/>
</dbReference>
<dbReference type="RefSeq" id="WP_285607763.1">
    <property type="nucleotide sequence ID" value="NZ_BSDC01000001.1"/>
</dbReference>
<feature type="domain" description="AB hydrolase-1" evidence="2">
    <location>
        <begin position="20"/>
        <end position="245"/>
    </location>
</feature>
<reference evidence="3" key="1">
    <citation type="journal article" date="2023" name="Antonie Van Leeuwenhoek">
        <title>Mesoterricola silvestris gen. nov., sp. nov., Mesoterricola sediminis sp. nov., Geothrix oryzae sp. nov., Geothrix edaphica sp. nov., Geothrix rubra sp. nov., and Geothrix limicola sp. nov., six novel members of Acidobacteriota isolated from soils.</title>
        <authorList>
            <person name="Itoh H."/>
            <person name="Sugisawa Y."/>
            <person name="Mise K."/>
            <person name="Xu Z."/>
            <person name="Kuniyasu M."/>
            <person name="Ushijima N."/>
            <person name="Kawano K."/>
            <person name="Kobayashi E."/>
            <person name="Shiratori Y."/>
            <person name="Masuda Y."/>
            <person name="Senoo K."/>
        </authorList>
    </citation>
    <scope>NUCLEOTIDE SEQUENCE</scope>
    <source>
        <strain evidence="3">Red802</strain>
    </source>
</reference>
<dbReference type="InterPro" id="IPR029058">
    <property type="entry name" value="AB_hydrolase_fold"/>
</dbReference>
<dbReference type="GO" id="GO:0016787">
    <property type="term" value="F:hydrolase activity"/>
    <property type="evidence" value="ECO:0007669"/>
    <property type="project" value="UniProtKB-KW"/>
</dbReference>
<dbReference type="Gene3D" id="3.40.50.1820">
    <property type="entry name" value="alpha/beta hydrolase"/>
    <property type="match status" value="1"/>
</dbReference>
<dbReference type="EMBL" id="BSDC01000001">
    <property type="protein sequence ID" value="GLH66997.1"/>
    <property type="molecule type" value="Genomic_DNA"/>
</dbReference>
<dbReference type="InterPro" id="IPR050266">
    <property type="entry name" value="AB_hydrolase_sf"/>
</dbReference>
<dbReference type="Proteomes" id="UP001165044">
    <property type="component" value="Unassembled WGS sequence"/>
</dbReference>
<dbReference type="PANTHER" id="PTHR43798:SF31">
    <property type="entry name" value="AB HYDROLASE SUPERFAMILY PROTEIN YCLE"/>
    <property type="match status" value="1"/>
</dbReference>
<evidence type="ECO:0000256" key="1">
    <source>
        <dbReference type="ARBA" id="ARBA00022801"/>
    </source>
</evidence>
<organism evidence="3 4">
    <name type="scientific">Geothrix edaphica</name>
    <dbReference type="NCBI Taxonomy" id="2927976"/>
    <lineage>
        <taxon>Bacteria</taxon>
        <taxon>Pseudomonadati</taxon>
        <taxon>Acidobacteriota</taxon>
        <taxon>Holophagae</taxon>
        <taxon>Holophagales</taxon>
        <taxon>Holophagaceae</taxon>
        <taxon>Geothrix</taxon>
    </lineage>
</organism>
<dbReference type="PANTHER" id="PTHR43798">
    <property type="entry name" value="MONOACYLGLYCEROL LIPASE"/>
    <property type="match status" value="1"/>
</dbReference>
<keyword evidence="1 3" id="KW-0378">Hydrolase</keyword>
<gene>
    <name evidence="3" type="ORF">GETHED_13610</name>
</gene>
<accession>A0ABQ5PX02</accession>
<dbReference type="SUPFAM" id="SSF53474">
    <property type="entry name" value="alpha/beta-Hydrolases"/>
    <property type="match status" value="1"/>
</dbReference>
<name>A0ABQ5PX02_9BACT</name>
<sequence>MFKDINGIRIAYTDEGQGAPLLFVHGFPLSRATWSKQVAFFKANHRVIAPDLRGLGESASGPGPVSMSRFAEDLHDLVQRLSTGPVVLVGHSMGGYVALAFAMAYPNALSGLVLVGTKAGKDSPEVAAARRATAEKVRTEGVSVVVDAMAPKMLSASHADPAMAASVHGFMAASKPDGVMGALWGMADRPDASARLGQIRVPTLVITGADDTVIPPSESVILAESIPGAQLTVIPEAGHLVAFERADAFNEALNGWLESRSSAPGFRGTISASHQPG</sequence>
<comment type="caution">
    <text evidence="3">The sequence shown here is derived from an EMBL/GenBank/DDBJ whole genome shotgun (WGS) entry which is preliminary data.</text>
</comment>
<dbReference type="InterPro" id="IPR000639">
    <property type="entry name" value="Epox_hydrolase-like"/>
</dbReference>
<evidence type="ECO:0000313" key="3">
    <source>
        <dbReference type="EMBL" id="GLH66997.1"/>
    </source>
</evidence>
<dbReference type="Pfam" id="PF00561">
    <property type="entry name" value="Abhydrolase_1"/>
    <property type="match status" value="1"/>
</dbReference>